<proteinExistence type="predicted"/>
<gene>
    <name evidence="2" type="ORF">ANDA3_3317</name>
    <name evidence="3" type="ORF">DAR2_3167</name>
    <name evidence="4" type="ORF">DAR3_3075</name>
</gene>
<reference evidence="2" key="1">
    <citation type="submission" date="2019-03" db="EMBL/GenBank/DDBJ databases">
        <authorList>
            <person name="Danneels B."/>
        </authorList>
    </citation>
    <scope>NUCLEOTIDE SEQUENCE</scope>
</reference>
<organism evidence="2">
    <name type="scientific">plant metagenome</name>
    <dbReference type="NCBI Taxonomy" id="1297885"/>
    <lineage>
        <taxon>unclassified sequences</taxon>
        <taxon>metagenomes</taxon>
        <taxon>organismal metagenomes</taxon>
    </lineage>
</organism>
<dbReference type="InterPro" id="IPR017035">
    <property type="entry name" value="UCP035009_HsdR_All3000-type"/>
</dbReference>
<dbReference type="EMBL" id="CAADIJ010000004">
    <property type="protein sequence ID" value="VFR64774.1"/>
    <property type="molecule type" value="Genomic_DNA"/>
</dbReference>
<evidence type="ECO:0000313" key="3">
    <source>
        <dbReference type="EMBL" id="VFR63447.1"/>
    </source>
</evidence>
<dbReference type="Pfam" id="PF13588">
    <property type="entry name" value="HSDR_N_2"/>
    <property type="match status" value="1"/>
</dbReference>
<protein>
    <submittedName>
        <fullName evidence="2">Prophage Lp2 protein 6</fullName>
    </submittedName>
</protein>
<feature type="domain" description="Type I restriction enzyme R protein N-terminal" evidence="1">
    <location>
        <begin position="24"/>
        <end position="121"/>
    </location>
</feature>
<dbReference type="AlphaFoldDB" id="A0A484PMZ5"/>
<dbReference type="InterPro" id="IPR029464">
    <property type="entry name" value="HSDR_N"/>
</dbReference>
<evidence type="ECO:0000313" key="4">
    <source>
        <dbReference type="EMBL" id="VFR64774.1"/>
    </source>
</evidence>
<name>A0A484PMZ5_9ZZZZ</name>
<dbReference type="EMBL" id="CAADIC010000004">
    <property type="protein sequence ID" value="VFR25400.1"/>
    <property type="molecule type" value="Genomic_DNA"/>
</dbReference>
<dbReference type="EMBL" id="CAADIL010000006">
    <property type="protein sequence ID" value="VFR63447.1"/>
    <property type="molecule type" value="Genomic_DNA"/>
</dbReference>
<evidence type="ECO:0000313" key="2">
    <source>
        <dbReference type="EMBL" id="VFR25400.1"/>
    </source>
</evidence>
<evidence type="ECO:0000259" key="1">
    <source>
        <dbReference type="Pfam" id="PF13588"/>
    </source>
</evidence>
<dbReference type="PIRSF" id="PIRSF035009">
    <property type="entry name" value="UCP035009_HSDR_N"/>
    <property type="match status" value="1"/>
</dbReference>
<sequence length="363" mass="41040">MELMEKLRSLSEKIRQQGPAIKTEEATKNAFVMPFIHNILGYDVFDPHEVTPEFIADVGTKKGEKVDYAILLNSDIQILIECKKFGDPLHINHASQLFRYFHVTTARVSILTNGQTYQFFTDLDAPNKMDQKPFLELDLLDIDDYVVPELRKLTKGAFDLESVINAAGELKYLSQIKKVIANQFVAPEEDFVRLFASRVYEGAITQRVRDQFSALTKRALSQFLNDQINERLKSAMNNNAVAAVVADTPEAESIADTAEDPITTTLEEIEGYHVVKAIVRAVVDVKRVVQRDTQSYMGILLDDNNRKPICRLHFNRAQKYVGIFDENKIETRHPISSIDEIYGFSDALRKTVGFYGVEAGVAA</sequence>
<accession>A0A484PMZ5</accession>